<evidence type="ECO:0000313" key="2">
    <source>
        <dbReference type="EMBL" id="EOA28916.1"/>
    </source>
</evidence>
<gene>
    <name evidence="2" type="ORF">CARUB_v10025163mg</name>
</gene>
<evidence type="ECO:0000256" key="1">
    <source>
        <dbReference type="SAM" id="MobiDB-lite"/>
    </source>
</evidence>
<accession>R0G130</accession>
<dbReference type="AlphaFoldDB" id="R0G130"/>
<name>R0G130_9BRAS</name>
<evidence type="ECO:0000313" key="3">
    <source>
        <dbReference type="Proteomes" id="UP000029121"/>
    </source>
</evidence>
<protein>
    <submittedName>
        <fullName evidence="2">Uncharacterized protein</fullName>
    </submittedName>
</protein>
<keyword evidence="3" id="KW-1185">Reference proteome</keyword>
<dbReference type="Proteomes" id="UP000029121">
    <property type="component" value="Unassembled WGS sequence"/>
</dbReference>
<proteinExistence type="predicted"/>
<reference evidence="3" key="1">
    <citation type="journal article" date="2013" name="Nat. Genet.">
        <title>The Capsella rubella genome and the genomic consequences of rapid mating system evolution.</title>
        <authorList>
            <person name="Slotte T."/>
            <person name="Hazzouri K.M."/>
            <person name="Agren J.A."/>
            <person name="Koenig D."/>
            <person name="Maumus F."/>
            <person name="Guo Y.L."/>
            <person name="Steige K."/>
            <person name="Platts A.E."/>
            <person name="Escobar J.S."/>
            <person name="Newman L.K."/>
            <person name="Wang W."/>
            <person name="Mandakova T."/>
            <person name="Vello E."/>
            <person name="Smith L.M."/>
            <person name="Henz S.R."/>
            <person name="Steffen J."/>
            <person name="Takuno S."/>
            <person name="Brandvain Y."/>
            <person name="Coop G."/>
            <person name="Andolfatto P."/>
            <person name="Hu T.T."/>
            <person name="Blanchette M."/>
            <person name="Clark R.M."/>
            <person name="Quesneville H."/>
            <person name="Nordborg M."/>
            <person name="Gaut B.S."/>
            <person name="Lysak M.A."/>
            <person name="Jenkins J."/>
            <person name="Grimwood J."/>
            <person name="Chapman J."/>
            <person name="Prochnik S."/>
            <person name="Shu S."/>
            <person name="Rokhsar D."/>
            <person name="Schmutz J."/>
            <person name="Weigel D."/>
            <person name="Wright S.I."/>
        </authorList>
    </citation>
    <scope>NUCLEOTIDE SEQUENCE [LARGE SCALE GENOMIC DNA]</scope>
    <source>
        <strain evidence="3">cv. Monte Gargano</strain>
    </source>
</reference>
<dbReference type="EMBL" id="KB870808">
    <property type="protein sequence ID" value="EOA28916.1"/>
    <property type="molecule type" value="Genomic_DNA"/>
</dbReference>
<organism evidence="2 3">
    <name type="scientific">Capsella rubella</name>
    <dbReference type="NCBI Taxonomy" id="81985"/>
    <lineage>
        <taxon>Eukaryota</taxon>
        <taxon>Viridiplantae</taxon>
        <taxon>Streptophyta</taxon>
        <taxon>Embryophyta</taxon>
        <taxon>Tracheophyta</taxon>
        <taxon>Spermatophyta</taxon>
        <taxon>Magnoliopsida</taxon>
        <taxon>eudicotyledons</taxon>
        <taxon>Gunneridae</taxon>
        <taxon>Pentapetalae</taxon>
        <taxon>rosids</taxon>
        <taxon>malvids</taxon>
        <taxon>Brassicales</taxon>
        <taxon>Brassicaceae</taxon>
        <taxon>Camelineae</taxon>
        <taxon>Capsella</taxon>
    </lineage>
</organism>
<feature type="region of interest" description="Disordered" evidence="1">
    <location>
        <begin position="111"/>
        <end position="135"/>
    </location>
</feature>
<sequence length="135" mass="15409">MVSITTLECSRSMVRTNCTDFRRVRTAGRCSCSVRTAGRGSAVGTDGWSVRTIGDERLSIPLMIAGTGDRVRQWTTVGCERDGRIGLRQRLRFVRSPMDCSVEYLARHKKRKERLDTRSRDQSINLKSKKEKQKQ</sequence>